<proteinExistence type="predicted"/>
<dbReference type="OrthoDB" id="1522895at2"/>
<dbReference type="AlphaFoldDB" id="A0A380U3B4"/>
<sequence>MEYLEQHPWRQLITKPIGNAIGLDISDEHPEWVLLDGEMVKLGSLEHELFNVVEMQKIALSLLSTETKDLRVFAHLLRTLQHSGSILDLLLGLQLFCDYVENYWKDVAPVSELKKYRLGAQIIKRFDKSRGVFQQNASRLEKENANFLFERLIKLFQGDKLESELIHLSQTYCNNLNSTIEKDNDSPVVHSNVGEFKKVTELPVITKPIEIDSSNERAWKNTLSKVVDYLLEKDISTVVAYQLRRHIIWSNITSLPLYEGNRTPLHSPSVDIVLEYEKSLEYPSLETWKEIEHSLTVSPYWFYGHYLSAQLASKLSYEKVSIAIKQSLSDFITRLPTLAELCFTDGTAFCPQIVVEWLFSTSEYTMELSEADNINYDNAEELEAILNRFDSVSTKDLRDSFYNQLTLAQLLEKRGFGNIAKQNYLAIYNSVKQLSVIDWENSLINLLESKLQLKQ</sequence>
<name>A0A380U3B4_9PAST</name>
<dbReference type="PANTHER" id="PTHR37024:SF3">
    <property type="entry name" value="TYPE VI SECRETION SYSTEM PROTEIN TSSA"/>
    <property type="match status" value="1"/>
</dbReference>
<accession>A0A380U3B4</accession>
<gene>
    <name evidence="2" type="ORF">NCTC10801_02401</name>
</gene>
<dbReference type="NCBIfam" id="TIGR03362">
    <property type="entry name" value="VI_chp_7"/>
    <property type="match status" value="1"/>
</dbReference>
<dbReference type="InterPro" id="IPR010657">
    <property type="entry name" value="ImpA_N"/>
</dbReference>
<dbReference type="InterPro" id="IPR017739">
    <property type="entry name" value="T6SS-assoc_VCA0119"/>
</dbReference>
<evidence type="ECO:0000313" key="3">
    <source>
        <dbReference type="Proteomes" id="UP000254649"/>
    </source>
</evidence>
<feature type="domain" description="ImpA N-terminal" evidence="1">
    <location>
        <begin position="21"/>
        <end position="114"/>
    </location>
</feature>
<reference evidence="2 3" key="1">
    <citation type="submission" date="2018-06" db="EMBL/GenBank/DDBJ databases">
        <authorList>
            <consortium name="Pathogen Informatics"/>
            <person name="Doyle S."/>
        </authorList>
    </citation>
    <scope>NUCLEOTIDE SEQUENCE [LARGE SCALE GENOMIC DNA]</scope>
    <source>
        <strain evidence="2 3">NCTC10801</strain>
    </source>
</reference>
<dbReference type="Proteomes" id="UP000254649">
    <property type="component" value="Unassembled WGS sequence"/>
</dbReference>
<dbReference type="EMBL" id="UFRQ01000003">
    <property type="protein sequence ID" value="SUT95150.1"/>
    <property type="molecule type" value="Genomic_DNA"/>
</dbReference>
<dbReference type="Pfam" id="PF06812">
    <property type="entry name" value="ImpA_N"/>
    <property type="match status" value="1"/>
</dbReference>
<protein>
    <submittedName>
        <fullName evidence="2">Uncharacterized protein conserved in bacteria</fullName>
    </submittedName>
</protein>
<dbReference type="Pfam" id="PF16989">
    <property type="entry name" value="T6SS_VasJ"/>
    <property type="match status" value="1"/>
</dbReference>
<keyword evidence="3" id="KW-1185">Reference proteome</keyword>
<evidence type="ECO:0000259" key="1">
    <source>
        <dbReference type="Pfam" id="PF06812"/>
    </source>
</evidence>
<evidence type="ECO:0000313" key="2">
    <source>
        <dbReference type="EMBL" id="SUT95150.1"/>
    </source>
</evidence>
<dbReference type="PANTHER" id="PTHR37024">
    <property type="entry name" value="TYPE VI SECRETION SYSTEM DUF2094 AND IMPA-RELATED DOMAIN PROTEIN"/>
    <property type="match status" value="1"/>
</dbReference>
<organism evidence="2 3">
    <name type="scientific">[Actinobacillus] rossii</name>
    <dbReference type="NCBI Taxonomy" id="123820"/>
    <lineage>
        <taxon>Bacteria</taxon>
        <taxon>Pseudomonadati</taxon>
        <taxon>Pseudomonadota</taxon>
        <taxon>Gammaproteobacteria</taxon>
        <taxon>Pasteurellales</taxon>
        <taxon>Pasteurellaceae</taxon>
    </lineage>
</organism>